<evidence type="ECO:0000313" key="3">
    <source>
        <dbReference type="Proteomes" id="UP001151309"/>
    </source>
</evidence>
<dbReference type="AlphaFoldDB" id="A0A9X3HIT1"/>
<keyword evidence="2" id="KW-0378">Hydrolase</keyword>
<sequence length="220" mass="24749">MKEWQTHWLEASGDLSQQRGDITDGLSHVYRALVDWGEIPHLDILIRKNGALSGGELAVSGFSYGPALFEISLDREAEHEPARLRAEVARTALHEIHHCLRMRGPGYGETLGEALVTEGLAGQFVRHLLATEPEPWESALHRDALRSSAVRAETLASYEYSHPEWFFGRGELPNWFGYSLGYQMVESWLRTVSPIDRSSWINVDAEEVIDAAIKDGLIQR</sequence>
<dbReference type="Proteomes" id="UP001151309">
    <property type="component" value="Unassembled WGS sequence"/>
</dbReference>
<dbReference type="GO" id="GO:0006508">
    <property type="term" value="P:proteolysis"/>
    <property type="evidence" value="ECO:0007669"/>
    <property type="project" value="UniProtKB-KW"/>
</dbReference>
<dbReference type="Pfam" id="PF10026">
    <property type="entry name" value="DUF2268"/>
    <property type="match status" value="1"/>
</dbReference>
<dbReference type="InterPro" id="IPR018728">
    <property type="entry name" value="DUF2268"/>
</dbReference>
<gene>
    <name evidence="2" type="ORF">O9X94_04925</name>
</gene>
<keyword evidence="2" id="KW-0645">Protease</keyword>
<evidence type="ECO:0000259" key="1">
    <source>
        <dbReference type="Pfam" id="PF10026"/>
    </source>
</evidence>
<comment type="caution">
    <text evidence="2">The sequence shown here is derived from an EMBL/GenBank/DDBJ whole genome shotgun (WGS) entry which is preliminary data.</text>
</comment>
<dbReference type="EMBL" id="JAPZLT010000002">
    <property type="protein sequence ID" value="MCZ7908644.1"/>
    <property type="molecule type" value="Genomic_DNA"/>
</dbReference>
<evidence type="ECO:0000313" key="2">
    <source>
        <dbReference type="EMBL" id="MCZ7908644.1"/>
    </source>
</evidence>
<name>A0A9X3HIT1_9HYPH</name>
<proteinExistence type="predicted"/>
<accession>A0A9X3HIT1</accession>
<keyword evidence="3" id="KW-1185">Reference proteome</keyword>
<reference evidence="2" key="1">
    <citation type="submission" date="2022-12" db="EMBL/GenBank/DDBJ databases">
        <title>Draft genome sequences of 22 rhizogenic Agrobacterium biovar 1 strains, the causative agent of hairy root disease.</title>
        <authorList>
            <person name="Kim N."/>
            <person name="Vargas P."/>
            <person name="Rediers H."/>
        </authorList>
    </citation>
    <scope>NUCLEOTIDE SEQUENCE</scope>
    <source>
        <strain evidence="2">ST07.17.026</strain>
    </source>
</reference>
<dbReference type="GO" id="GO:0008233">
    <property type="term" value="F:peptidase activity"/>
    <property type="evidence" value="ECO:0007669"/>
    <property type="project" value="UniProtKB-KW"/>
</dbReference>
<organism evidence="2 3">
    <name type="scientific">Agrobacterium leguminum</name>
    <dbReference type="NCBI Taxonomy" id="2792015"/>
    <lineage>
        <taxon>Bacteria</taxon>
        <taxon>Pseudomonadati</taxon>
        <taxon>Pseudomonadota</taxon>
        <taxon>Alphaproteobacteria</taxon>
        <taxon>Hyphomicrobiales</taxon>
        <taxon>Rhizobiaceae</taxon>
        <taxon>Rhizobium/Agrobacterium group</taxon>
        <taxon>Agrobacterium</taxon>
    </lineage>
</organism>
<protein>
    <submittedName>
        <fullName evidence="2">DUF2268 domain-containing putative Zn-dependent protease</fullName>
    </submittedName>
</protein>
<dbReference type="RefSeq" id="WP_269830750.1">
    <property type="nucleotide sequence ID" value="NZ_JAPZLT010000002.1"/>
</dbReference>
<feature type="domain" description="DUF2268" evidence="1">
    <location>
        <begin position="86"/>
        <end position="209"/>
    </location>
</feature>